<dbReference type="EMBL" id="UINC01001769">
    <property type="protein sequence ID" value="SUZ88409.1"/>
    <property type="molecule type" value="Genomic_DNA"/>
</dbReference>
<evidence type="ECO:0000313" key="1">
    <source>
        <dbReference type="EMBL" id="SUZ88409.1"/>
    </source>
</evidence>
<accession>A0A381RC25</accession>
<reference evidence="1" key="1">
    <citation type="submission" date="2018-05" db="EMBL/GenBank/DDBJ databases">
        <authorList>
            <person name="Lanie J.A."/>
            <person name="Ng W.-L."/>
            <person name="Kazmierczak K.M."/>
            <person name="Andrzejewski T.M."/>
            <person name="Davidsen T.M."/>
            <person name="Wayne K.J."/>
            <person name="Tettelin H."/>
            <person name="Glass J.I."/>
            <person name="Rusch D."/>
            <person name="Podicherti R."/>
            <person name="Tsui H.-C.T."/>
            <person name="Winkler M.E."/>
        </authorList>
    </citation>
    <scope>NUCLEOTIDE SEQUENCE</scope>
</reference>
<organism evidence="1">
    <name type="scientific">marine metagenome</name>
    <dbReference type="NCBI Taxonomy" id="408172"/>
    <lineage>
        <taxon>unclassified sequences</taxon>
        <taxon>metagenomes</taxon>
        <taxon>ecological metagenomes</taxon>
    </lineage>
</organism>
<dbReference type="AlphaFoldDB" id="A0A381RC25"/>
<name>A0A381RC25_9ZZZZ</name>
<sequence>MIAFLFLLSTIVESPSGKLIISF</sequence>
<gene>
    <name evidence="1" type="ORF">METZ01_LOCUS41263</name>
</gene>
<proteinExistence type="predicted"/>
<protein>
    <submittedName>
        <fullName evidence="1">Uncharacterized protein</fullName>
    </submittedName>
</protein>